<feature type="non-terminal residue" evidence="6">
    <location>
        <position position="187"/>
    </location>
</feature>
<evidence type="ECO:0000256" key="3">
    <source>
        <dbReference type="ARBA" id="ARBA00022490"/>
    </source>
</evidence>
<evidence type="ECO:0000256" key="1">
    <source>
        <dbReference type="ARBA" id="ARBA00004123"/>
    </source>
</evidence>
<evidence type="ECO:0008006" key="8">
    <source>
        <dbReference type="Google" id="ProtNLM"/>
    </source>
</evidence>
<dbReference type="GO" id="GO:0043161">
    <property type="term" value="P:proteasome-mediated ubiquitin-dependent protein catabolic process"/>
    <property type="evidence" value="ECO:0007669"/>
    <property type="project" value="TreeGrafter"/>
</dbReference>
<dbReference type="GO" id="GO:0034657">
    <property type="term" value="C:GID complex"/>
    <property type="evidence" value="ECO:0007669"/>
    <property type="project" value="TreeGrafter"/>
</dbReference>
<reference evidence="6" key="1">
    <citation type="submission" date="2021-02" db="EMBL/GenBank/DDBJ databases">
        <authorList>
            <person name="Nowell W R."/>
        </authorList>
    </citation>
    <scope>NUCLEOTIDE SEQUENCE</scope>
</reference>
<dbReference type="Gene3D" id="1.25.10.10">
    <property type="entry name" value="Leucine-rich Repeat Variant"/>
    <property type="match status" value="1"/>
</dbReference>
<dbReference type="InterPro" id="IPR038739">
    <property type="entry name" value="ARMC8/Vid28"/>
</dbReference>
<dbReference type="PANTHER" id="PTHR15651:SF7">
    <property type="entry name" value="ARMADILLO REPEAT-CONTAINING PROTEIN 8"/>
    <property type="match status" value="1"/>
</dbReference>
<evidence type="ECO:0000313" key="6">
    <source>
        <dbReference type="EMBL" id="CAF5182477.1"/>
    </source>
</evidence>
<dbReference type="GO" id="GO:0005737">
    <property type="term" value="C:cytoplasm"/>
    <property type="evidence" value="ECO:0007669"/>
    <property type="project" value="UniProtKB-SubCell"/>
</dbReference>
<protein>
    <recommendedName>
        <fullName evidence="8">Armadillo repeat-containing protein 8</fullName>
    </recommendedName>
</protein>
<dbReference type="Proteomes" id="UP000681720">
    <property type="component" value="Unassembled WGS sequence"/>
</dbReference>
<keyword evidence="4" id="KW-0677">Repeat</keyword>
<dbReference type="InterPro" id="IPR016024">
    <property type="entry name" value="ARM-type_fold"/>
</dbReference>
<name>A0A8S3HNV1_9BILA</name>
<feature type="non-terminal residue" evidence="6">
    <location>
        <position position="1"/>
    </location>
</feature>
<evidence type="ECO:0000256" key="4">
    <source>
        <dbReference type="ARBA" id="ARBA00022737"/>
    </source>
</evidence>
<dbReference type="SUPFAM" id="SSF48371">
    <property type="entry name" value="ARM repeat"/>
    <property type="match status" value="1"/>
</dbReference>
<evidence type="ECO:0000256" key="5">
    <source>
        <dbReference type="ARBA" id="ARBA00023242"/>
    </source>
</evidence>
<dbReference type="AlphaFoldDB" id="A0A8S3HNV1"/>
<dbReference type="EMBL" id="CAJOBJ010330900">
    <property type="protein sequence ID" value="CAF5182477.1"/>
    <property type="molecule type" value="Genomic_DNA"/>
</dbReference>
<sequence length="187" mass="20991">CDILLDAVKSSDLSLVKLASSAISNTVLEFSTCRAKLLSGGILDILLAFLAHPDHDLSINGMWALRNLSYLSTLKIKQDVINGLTIDRIYSLLEQCTDERFLICLLSLLRNIFNEKDTQIILPMFNPVKLLTTLQKMHEKNYSVEVSREISILIDHLNSSNASPRQRLPSDSVNPTCRTSLFPECNE</sequence>
<dbReference type="GO" id="GO:0005634">
    <property type="term" value="C:nucleus"/>
    <property type="evidence" value="ECO:0007669"/>
    <property type="project" value="UniProtKB-SubCell"/>
</dbReference>
<organism evidence="6 7">
    <name type="scientific">Rotaria magnacalcarata</name>
    <dbReference type="NCBI Taxonomy" id="392030"/>
    <lineage>
        <taxon>Eukaryota</taxon>
        <taxon>Metazoa</taxon>
        <taxon>Spiralia</taxon>
        <taxon>Gnathifera</taxon>
        <taxon>Rotifera</taxon>
        <taxon>Eurotatoria</taxon>
        <taxon>Bdelloidea</taxon>
        <taxon>Philodinida</taxon>
        <taxon>Philodinidae</taxon>
        <taxon>Rotaria</taxon>
    </lineage>
</organism>
<comment type="caution">
    <text evidence="6">The sequence shown here is derived from an EMBL/GenBank/DDBJ whole genome shotgun (WGS) entry which is preliminary data.</text>
</comment>
<gene>
    <name evidence="6" type="ORF">GIL414_LOCUS69803</name>
</gene>
<keyword evidence="3" id="KW-0963">Cytoplasm</keyword>
<dbReference type="InterPro" id="IPR011989">
    <property type="entry name" value="ARM-like"/>
</dbReference>
<evidence type="ECO:0000256" key="2">
    <source>
        <dbReference type="ARBA" id="ARBA00004496"/>
    </source>
</evidence>
<keyword evidence="5" id="KW-0539">Nucleus</keyword>
<comment type="subcellular location">
    <subcellularLocation>
        <location evidence="2">Cytoplasm</location>
    </subcellularLocation>
    <subcellularLocation>
        <location evidence="1">Nucleus</location>
    </subcellularLocation>
</comment>
<accession>A0A8S3HNV1</accession>
<evidence type="ECO:0000313" key="7">
    <source>
        <dbReference type="Proteomes" id="UP000681720"/>
    </source>
</evidence>
<dbReference type="PANTHER" id="PTHR15651">
    <property type="entry name" value="ARMADILLO REPEAT-CONTAINING PROTEIN 8"/>
    <property type="match status" value="1"/>
</dbReference>
<proteinExistence type="predicted"/>